<name>A0A1G8QQP9_9BACI</name>
<evidence type="ECO:0000313" key="2">
    <source>
        <dbReference type="Proteomes" id="UP000199017"/>
    </source>
</evidence>
<dbReference type="Proteomes" id="UP000199017">
    <property type="component" value="Unassembled WGS sequence"/>
</dbReference>
<dbReference type="EMBL" id="FNDU01000021">
    <property type="protein sequence ID" value="SDJ06988.1"/>
    <property type="molecule type" value="Genomic_DNA"/>
</dbReference>
<proteinExistence type="predicted"/>
<dbReference type="RefSeq" id="WP_091587958.1">
    <property type="nucleotide sequence ID" value="NZ_FNDU01000021.1"/>
</dbReference>
<dbReference type="OrthoDB" id="8853249at2"/>
<evidence type="ECO:0008006" key="3">
    <source>
        <dbReference type="Google" id="ProtNLM"/>
    </source>
</evidence>
<dbReference type="SUPFAM" id="SSF52218">
    <property type="entry name" value="Flavoproteins"/>
    <property type="match status" value="1"/>
</dbReference>
<keyword evidence="2" id="KW-1185">Reference proteome</keyword>
<organism evidence="1 2">
    <name type="scientific">Alteribacillus bidgolensis</name>
    <dbReference type="NCBI Taxonomy" id="930129"/>
    <lineage>
        <taxon>Bacteria</taxon>
        <taxon>Bacillati</taxon>
        <taxon>Bacillota</taxon>
        <taxon>Bacilli</taxon>
        <taxon>Bacillales</taxon>
        <taxon>Bacillaceae</taxon>
        <taxon>Alteribacillus</taxon>
    </lineage>
</organism>
<evidence type="ECO:0000313" key="1">
    <source>
        <dbReference type="EMBL" id="SDJ06988.1"/>
    </source>
</evidence>
<sequence>MLSIDVGEGGEWPHIFEKIKKAEVLLIGTPVWLGERSSIATKVIKRIYAASSFTNEKGQFLYYNNIGGTVVTGNEVHPI</sequence>
<dbReference type="AlphaFoldDB" id="A0A1G8QQP9"/>
<accession>A0A1G8QQP9</accession>
<protein>
    <recommendedName>
        <fullName evidence="3">NADPH-dependent FMN reductase</fullName>
    </recommendedName>
</protein>
<dbReference type="STRING" id="930129.SAMN05216352_12138"/>
<reference evidence="1 2" key="1">
    <citation type="submission" date="2016-10" db="EMBL/GenBank/DDBJ databases">
        <authorList>
            <person name="de Groot N.N."/>
        </authorList>
    </citation>
    <scope>NUCLEOTIDE SEQUENCE [LARGE SCALE GENOMIC DNA]</scope>
    <source>
        <strain evidence="2">P4B,CCM 7963,CECT 7998,DSM 25260,IBRC-M 10614,KCTC 13821</strain>
    </source>
</reference>
<dbReference type="InterPro" id="IPR029039">
    <property type="entry name" value="Flavoprotein-like_sf"/>
</dbReference>
<gene>
    <name evidence="1" type="ORF">SAMN05216352_12138</name>
</gene>